<comment type="subcellular location">
    <subcellularLocation>
        <location evidence="1">Cytoplasm</location>
        <location evidence="1">Nucleoid</location>
    </subcellularLocation>
</comment>
<keyword evidence="3" id="KW-0159">Chromosome partition</keyword>
<dbReference type="PANTHER" id="PTHR33375">
    <property type="entry name" value="CHROMOSOME-PARTITIONING PROTEIN PARB-RELATED"/>
    <property type="match status" value="1"/>
</dbReference>
<dbReference type="CDD" id="cd16393">
    <property type="entry name" value="SPO0J_N"/>
    <property type="match status" value="1"/>
</dbReference>
<dbReference type="Pfam" id="PF17762">
    <property type="entry name" value="HTH_ParB"/>
    <property type="match status" value="1"/>
</dbReference>
<dbReference type="PANTHER" id="PTHR33375:SF1">
    <property type="entry name" value="CHROMOSOME-PARTITIONING PROTEIN PARB-RELATED"/>
    <property type="match status" value="1"/>
</dbReference>
<dbReference type="GO" id="GO:0009295">
    <property type="term" value="C:nucleoid"/>
    <property type="evidence" value="ECO:0007669"/>
    <property type="project" value="UniProtKB-SubCell"/>
</dbReference>
<evidence type="ECO:0000256" key="5">
    <source>
        <dbReference type="SAM" id="Coils"/>
    </source>
</evidence>
<dbReference type="FunFam" id="3.90.1530.30:FF:000001">
    <property type="entry name" value="Chromosome partitioning protein ParB"/>
    <property type="match status" value="1"/>
</dbReference>
<evidence type="ECO:0000313" key="8">
    <source>
        <dbReference type="Proteomes" id="UP000192468"/>
    </source>
</evidence>
<dbReference type="Gene3D" id="3.90.1530.30">
    <property type="match status" value="1"/>
</dbReference>
<reference evidence="7 8" key="1">
    <citation type="submission" date="2017-04" db="EMBL/GenBank/DDBJ databases">
        <authorList>
            <person name="Afonso C.L."/>
            <person name="Miller P.J."/>
            <person name="Scott M.A."/>
            <person name="Spackman E."/>
            <person name="Goraichik I."/>
            <person name="Dimitrov K.M."/>
            <person name="Suarez D.L."/>
            <person name="Swayne D.E."/>
        </authorList>
    </citation>
    <scope>NUCLEOTIDE SEQUENCE [LARGE SCALE GENOMIC DNA]</scope>
    <source>
        <strain evidence="7 8">DSM 12555</strain>
    </source>
</reference>
<dbReference type="Pfam" id="PF02195">
    <property type="entry name" value="ParB_N"/>
    <property type="match status" value="1"/>
</dbReference>
<evidence type="ECO:0000256" key="4">
    <source>
        <dbReference type="ARBA" id="ARBA00023125"/>
    </source>
</evidence>
<dbReference type="InterPro" id="IPR001387">
    <property type="entry name" value="Cro/C1-type_HTH"/>
</dbReference>
<dbReference type="SMART" id="SM00470">
    <property type="entry name" value="ParB"/>
    <property type="match status" value="1"/>
</dbReference>
<dbReference type="SUPFAM" id="SSF109709">
    <property type="entry name" value="KorB DNA-binding domain-like"/>
    <property type="match status" value="1"/>
</dbReference>
<keyword evidence="4" id="KW-0238">DNA-binding</keyword>
<dbReference type="InterPro" id="IPR036086">
    <property type="entry name" value="ParB/Sulfiredoxin_sf"/>
</dbReference>
<keyword evidence="5" id="KW-0175">Coiled coil</keyword>
<feature type="domain" description="HTH cro/C1-type" evidence="6">
    <location>
        <begin position="132"/>
        <end position="158"/>
    </location>
</feature>
<gene>
    <name evidence="7" type="ORF">SAMN02745134_03516</name>
</gene>
<dbReference type="SUPFAM" id="SSF110849">
    <property type="entry name" value="ParB/Sulfiredoxin"/>
    <property type="match status" value="1"/>
</dbReference>
<dbReference type="Pfam" id="PF23552">
    <property type="entry name" value="ParB_C"/>
    <property type="match status" value="1"/>
</dbReference>
<dbReference type="Gene3D" id="1.10.10.2830">
    <property type="match status" value="1"/>
</dbReference>
<feature type="coiled-coil region" evidence="5">
    <location>
        <begin position="202"/>
        <end position="229"/>
    </location>
</feature>
<dbReference type="PROSITE" id="PS50943">
    <property type="entry name" value="HTH_CROC1"/>
    <property type="match status" value="1"/>
</dbReference>
<keyword evidence="8" id="KW-1185">Reference proteome</keyword>
<dbReference type="InterPro" id="IPR004437">
    <property type="entry name" value="ParB/RepB/Spo0J"/>
</dbReference>
<dbReference type="RefSeq" id="WP_084117512.1">
    <property type="nucleotide sequence ID" value="NZ_FWXH01000025.1"/>
</dbReference>
<sequence length="284" mass="32620">MNKKGGLGKGLGALINQNMVEEENSGVNIIPINLIKPNAQQPRKNFDDEKINNLSESIKEHGIIQPLVLIRDGDNYIIVAGERRWRAAKNLSLKEVPAVIMELSDKELLEVSLIENIQREDLNPIEEALAYKKLLEEFKLTQEQLAIKVGKSRTAITNCIRLLNLDERVQGYLIDEVISEGHARTLLGIEDKNLQYELAQKIIDEKLSVRETERLIKKLQDKHEKKTTEGDNQKIQVYIDDIRDKLEVMFATKVNLKNKNSRGKIEIEYYSNDDLQRILEILKI</sequence>
<dbReference type="STRING" id="1121291.SAMN02745134_03516"/>
<dbReference type="AlphaFoldDB" id="A0A1W1XWR6"/>
<dbReference type="InterPro" id="IPR041468">
    <property type="entry name" value="HTH_ParB/Spo0J"/>
</dbReference>
<evidence type="ECO:0000313" key="7">
    <source>
        <dbReference type="EMBL" id="SMC28430.1"/>
    </source>
</evidence>
<dbReference type="GO" id="GO:0007059">
    <property type="term" value="P:chromosome segregation"/>
    <property type="evidence" value="ECO:0007669"/>
    <property type="project" value="UniProtKB-KW"/>
</dbReference>
<dbReference type="Proteomes" id="UP000192468">
    <property type="component" value="Unassembled WGS sequence"/>
</dbReference>
<dbReference type="GO" id="GO:0005694">
    <property type="term" value="C:chromosome"/>
    <property type="evidence" value="ECO:0007669"/>
    <property type="project" value="TreeGrafter"/>
</dbReference>
<dbReference type="EMBL" id="FWXH01000025">
    <property type="protein sequence ID" value="SMC28430.1"/>
    <property type="molecule type" value="Genomic_DNA"/>
</dbReference>
<dbReference type="FunFam" id="1.10.10.2830:FF:000001">
    <property type="entry name" value="Chromosome partitioning protein ParB"/>
    <property type="match status" value="1"/>
</dbReference>
<evidence type="ECO:0000256" key="3">
    <source>
        <dbReference type="ARBA" id="ARBA00022829"/>
    </source>
</evidence>
<proteinExistence type="inferred from homology"/>
<dbReference type="InterPro" id="IPR050336">
    <property type="entry name" value="Chromosome_partition/occlusion"/>
</dbReference>
<dbReference type="GO" id="GO:0003677">
    <property type="term" value="F:DNA binding"/>
    <property type="evidence" value="ECO:0007669"/>
    <property type="project" value="UniProtKB-KW"/>
</dbReference>
<protein>
    <submittedName>
        <fullName evidence="7">Chromosome partitioning protein, ParB family</fullName>
    </submittedName>
</protein>
<dbReference type="InterPro" id="IPR003115">
    <property type="entry name" value="ParB_N"/>
</dbReference>
<dbReference type="NCBIfam" id="TIGR00180">
    <property type="entry name" value="parB_part"/>
    <property type="match status" value="1"/>
</dbReference>
<dbReference type="OrthoDB" id="9802051at2"/>
<name>A0A1W1XWR6_9CLOT</name>
<evidence type="ECO:0000256" key="1">
    <source>
        <dbReference type="ARBA" id="ARBA00004453"/>
    </source>
</evidence>
<evidence type="ECO:0000259" key="6">
    <source>
        <dbReference type="PROSITE" id="PS50943"/>
    </source>
</evidence>
<organism evidence="7 8">
    <name type="scientific">Clostridium acidisoli DSM 12555</name>
    <dbReference type="NCBI Taxonomy" id="1121291"/>
    <lineage>
        <taxon>Bacteria</taxon>
        <taxon>Bacillati</taxon>
        <taxon>Bacillota</taxon>
        <taxon>Clostridia</taxon>
        <taxon>Eubacteriales</taxon>
        <taxon>Clostridiaceae</taxon>
        <taxon>Clostridium</taxon>
    </lineage>
</organism>
<comment type="similarity">
    <text evidence="2">Belongs to the ParB family.</text>
</comment>
<accession>A0A1W1XWR6</accession>
<dbReference type="GO" id="GO:0045881">
    <property type="term" value="P:positive regulation of sporulation resulting in formation of a cellular spore"/>
    <property type="evidence" value="ECO:0007669"/>
    <property type="project" value="TreeGrafter"/>
</dbReference>
<evidence type="ECO:0000256" key="2">
    <source>
        <dbReference type="ARBA" id="ARBA00006295"/>
    </source>
</evidence>
<dbReference type="InterPro" id="IPR057240">
    <property type="entry name" value="ParB_dimer_C"/>
</dbReference>